<evidence type="ECO:0000313" key="3">
    <source>
        <dbReference type="Proteomes" id="UP000217076"/>
    </source>
</evidence>
<organism evidence="2 3">
    <name type="scientific">Roseospirillum parvum</name>
    <dbReference type="NCBI Taxonomy" id="83401"/>
    <lineage>
        <taxon>Bacteria</taxon>
        <taxon>Pseudomonadati</taxon>
        <taxon>Pseudomonadota</taxon>
        <taxon>Alphaproteobacteria</taxon>
        <taxon>Rhodospirillales</taxon>
        <taxon>Rhodospirillaceae</taxon>
        <taxon>Roseospirillum</taxon>
    </lineage>
</organism>
<gene>
    <name evidence="2" type="ORF">SAMN05421742_10225</name>
</gene>
<accession>A0A1G7VZG7</accession>
<dbReference type="Proteomes" id="UP000217076">
    <property type="component" value="Unassembled WGS sequence"/>
</dbReference>
<feature type="region of interest" description="Disordered" evidence="1">
    <location>
        <begin position="1"/>
        <end position="30"/>
    </location>
</feature>
<dbReference type="AlphaFoldDB" id="A0A1G7VZG7"/>
<evidence type="ECO:0000313" key="2">
    <source>
        <dbReference type="EMBL" id="SDG65155.1"/>
    </source>
</evidence>
<evidence type="ECO:0000256" key="1">
    <source>
        <dbReference type="SAM" id="MobiDB-lite"/>
    </source>
</evidence>
<name>A0A1G7VZG7_9PROT</name>
<reference evidence="3" key="1">
    <citation type="submission" date="2016-10" db="EMBL/GenBank/DDBJ databases">
        <authorList>
            <person name="Varghese N."/>
            <person name="Submissions S."/>
        </authorList>
    </citation>
    <scope>NUCLEOTIDE SEQUENCE [LARGE SCALE GENOMIC DNA]</scope>
    <source>
        <strain evidence="3">930I</strain>
    </source>
</reference>
<protein>
    <submittedName>
        <fullName evidence="2">Uncharacterized protein</fullName>
    </submittedName>
</protein>
<proteinExistence type="predicted"/>
<dbReference type="STRING" id="83401.SAMN05421742_10225"/>
<dbReference type="EMBL" id="FNCV01000002">
    <property type="protein sequence ID" value="SDG65155.1"/>
    <property type="molecule type" value="Genomic_DNA"/>
</dbReference>
<sequence>MTSAANAATVPDARPAADRPDADLYAGNHEPTLNEVLNDPIVRRRMASDGVAVVSVEAVIREARRRLAASA</sequence>
<feature type="compositionally biased region" description="Low complexity" evidence="1">
    <location>
        <begin position="1"/>
        <end position="14"/>
    </location>
</feature>
<dbReference type="OrthoDB" id="9808516at2"/>
<keyword evidence="3" id="KW-1185">Reference proteome</keyword>
<dbReference type="RefSeq" id="WP_092615357.1">
    <property type="nucleotide sequence ID" value="NZ_FNCV01000002.1"/>
</dbReference>